<feature type="transmembrane region" description="Helical" evidence="8">
    <location>
        <begin position="146"/>
        <end position="167"/>
    </location>
</feature>
<dbReference type="RefSeq" id="WP_087176485.1">
    <property type="nucleotide sequence ID" value="NZ_CAJFSK010000012.1"/>
</dbReference>
<keyword evidence="6 8" id="KW-1133">Transmembrane helix</keyword>
<dbReference type="Pfam" id="PF01694">
    <property type="entry name" value="Rhomboid"/>
    <property type="match status" value="1"/>
</dbReference>
<keyword evidence="3 8" id="KW-0812">Transmembrane</keyword>
<evidence type="ECO:0000313" key="13">
    <source>
        <dbReference type="Proteomes" id="UP000196293"/>
    </source>
</evidence>
<comment type="caution">
    <text evidence="11">The sequence shown here is derived from an EMBL/GenBank/DDBJ whole genome shotgun (WGS) entry which is preliminary data.</text>
</comment>
<evidence type="ECO:0000259" key="9">
    <source>
        <dbReference type="Pfam" id="PF01694"/>
    </source>
</evidence>
<feature type="transmembrane region" description="Helical" evidence="8">
    <location>
        <begin position="95"/>
        <end position="113"/>
    </location>
</feature>
<dbReference type="EMBL" id="NFLZ01000018">
    <property type="protein sequence ID" value="OUQ75404.1"/>
    <property type="molecule type" value="Genomic_DNA"/>
</dbReference>
<reference evidence="11" key="2">
    <citation type="journal article" date="2018" name="BMC Genomics">
        <title>Whole genome sequencing and function prediction of 133 gut anaerobes isolated from chicken caecum in pure cultures.</title>
        <authorList>
            <person name="Medvecky M."/>
            <person name="Cejkova D."/>
            <person name="Polansky O."/>
            <person name="Karasova D."/>
            <person name="Kubasova T."/>
            <person name="Cizek A."/>
            <person name="Rychlik I."/>
        </authorList>
    </citation>
    <scope>NUCLEOTIDE SEQUENCE</scope>
    <source>
        <strain evidence="11">An101</strain>
        <strain evidence="10">An115</strain>
    </source>
</reference>
<dbReference type="InterPro" id="IPR022764">
    <property type="entry name" value="Peptidase_S54_rhomboid_dom"/>
</dbReference>
<feature type="transmembrane region" description="Helical" evidence="8">
    <location>
        <begin position="119"/>
        <end position="139"/>
    </location>
</feature>
<evidence type="ECO:0000256" key="4">
    <source>
        <dbReference type="ARBA" id="ARBA00022801"/>
    </source>
</evidence>
<dbReference type="AlphaFoldDB" id="A0A1Y4W212"/>
<dbReference type="InterPro" id="IPR035952">
    <property type="entry name" value="Rhomboid-like_sf"/>
</dbReference>
<accession>A0A1Y4W212</accession>
<feature type="transmembrane region" description="Helical" evidence="8">
    <location>
        <begin position="12"/>
        <end position="32"/>
    </location>
</feature>
<evidence type="ECO:0000313" key="11">
    <source>
        <dbReference type="EMBL" id="OUQ75404.1"/>
    </source>
</evidence>
<sequence length="226" mass="24968">MKQKINLSQIFVTLGILIVLLIVFLVEVFLGGSENVNVLMKMGAMNNYAVVAGHQWWRLFTAQFLHIGVMHLISNAVIIYYMGQYMEPIMGHTRFLVTYLLAGVGGNLFSLTFSSDRSLSAGASTALFGLFGAMVAIGLRNFHNPIISFLGRQAFVLALINLALDIFVPGIDIWGHIGGLITGFLLAIILGDRVMRTYNPKWRVLAGAVLIVYIVWTVRTGMVINF</sequence>
<dbReference type="Proteomes" id="UP000196293">
    <property type="component" value="Unassembled WGS sequence"/>
</dbReference>
<evidence type="ECO:0000256" key="8">
    <source>
        <dbReference type="SAM" id="Phobius"/>
    </source>
</evidence>
<comment type="subcellular location">
    <subcellularLocation>
        <location evidence="1">Membrane</location>
        <topology evidence="1">Multi-pass membrane protein</topology>
    </subcellularLocation>
</comment>
<proteinExistence type="predicted"/>
<dbReference type="Gene3D" id="1.20.1540.10">
    <property type="entry name" value="Rhomboid-like"/>
    <property type="match status" value="1"/>
</dbReference>
<dbReference type="GO" id="GO:0016020">
    <property type="term" value="C:membrane"/>
    <property type="evidence" value="ECO:0007669"/>
    <property type="project" value="UniProtKB-SubCell"/>
</dbReference>
<evidence type="ECO:0000313" key="12">
    <source>
        <dbReference type="Proteomes" id="UP000195859"/>
    </source>
</evidence>
<dbReference type="PANTHER" id="PTHR22936:SF69">
    <property type="entry name" value="RHOMBOID-LIKE PROTEIN"/>
    <property type="match status" value="1"/>
</dbReference>
<evidence type="ECO:0000256" key="7">
    <source>
        <dbReference type="ARBA" id="ARBA00023136"/>
    </source>
</evidence>
<feature type="transmembrane region" description="Helical" evidence="8">
    <location>
        <begin position="173"/>
        <end position="190"/>
    </location>
</feature>
<dbReference type="InterPro" id="IPR002610">
    <property type="entry name" value="Peptidase_S54_rhomboid-like"/>
</dbReference>
<evidence type="ECO:0000256" key="2">
    <source>
        <dbReference type="ARBA" id="ARBA00022670"/>
    </source>
</evidence>
<dbReference type="Proteomes" id="UP000195859">
    <property type="component" value="Unassembled WGS sequence"/>
</dbReference>
<evidence type="ECO:0000313" key="10">
    <source>
        <dbReference type="EMBL" id="OUQ55760.1"/>
    </source>
</evidence>
<gene>
    <name evidence="11" type="ORF">B5E44_07265</name>
    <name evidence="10" type="ORF">B5E59_06685</name>
</gene>
<feature type="domain" description="Peptidase S54 rhomboid" evidence="9">
    <location>
        <begin position="54"/>
        <end position="191"/>
    </location>
</feature>
<feature type="transmembrane region" description="Helical" evidence="8">
    <location>
        <begin position="64"/>
        <end position="83"/>
    </location>
</feature>
<evidence type="ECO:0000256" key="5">
    <source>
        <dbReference type="ARBA" id="ARBA00022825"/>
    </source>
</evidence>
<reference evidence="12 13" key="1">
    <citation type="submission" date="2017-04" db="EMBL/GenBank/DDBJ databases">
        <title>Function of individual gut microbiota members based on whole genome sequencing of pure cultures obtained from chicken caecum.</title>
        <authorList>
            <person name="Medvecky M."/>
            <person name="Cejkova D."/>
            <person name="Polansky O."/>
            <person name="Karasova D."/>
            <person name="Kubasova T."/>
            <person name="Cizek A."/>
            <person name="Rychlik I."/>
        </authorList>
    </citation>
    <scope>NUCLEOTIDE SEQUENCE [LARGE SCALE GENOMIC DNA]</scope>
    <source>
        <strain evidence="12">An101</strain>
        <strain evidence="13">An115</strain>
    </source>
</reference>
<evidence type="ECO:0000256" key="1">
    <source>
        <dbReference type="ARBA" id="ARBA00004141"/>
    </source>
</evidence>
<dbReference type="GeneID" id="78203267"/>
<keyword evidence="4" id="KW-0378">Hydrolase</keyword>
<dbReference type="SUPFAM" id="SSF144091">
    <property type="entry name" value="Rhomboid-like"/>
    <property type="match status" value="1"/>
</dbReference>
<protein>
    <submittedName>
        <fullName evidence="11">Rhomboid family intramembrane serine protease</fullName>
    </submittedName>
</protein>
<evidence type="ECO:0000256" key="3">
    <source>
        <dbReference type="ARBA" id="ARBA00022692"/>
    </source>
</evidence>
<keyword evidence="13" id="KW-1185">Reference proteome</keyword>
<name>A0A1Y4W212_9LACO</name>
<dbReference type="GO" id="GO:0006508">
    <property type="term" value="P:proteolysis"/>
    <property type="evidence" value="ECO:0007669"/>
    <property type="project" value="UniProtKB-KW"/>
</dbReference>
<keyword evidence="2 11" id="KW-0645">Protease</keyword>
<organism evidence="11 12">
    <name type="scientific">Lactobacillus gallinarum</name>
    <dbReference type="NCBI Taxonomy" id="52242"/>
    <lineage>
        <taxon>Bacteria</taxon>
        <taxon>Bacillati</taxon>
        <taxon>Bacillota</taxon>
        <taxon>Bacilli</taxon>
        <taxon>Lactobacillales</taxon>
        <taxon>Lactobacillaceae</taxon>
        <taxon>Lactobacillus</taxon>
    </lineage>
</organism>
<evidence type="ECO:0000256" key="6">
    <source>
        <dbReference type="ARBA" id="ARBA00022989"/>
    </source>
</evidence>
<keyword evidence="5" id="KW-0720">Serine protease</keyword>
<keyword evidence="7 8" id="KW-0472">Membrane</keyword>
<dbReference type="EMBL" id="NFLS01000016">
    <property type="protein sequence ID" value="OUQ55760.1"/>
    <property type="molecule type" value="Genomic_DNA"/>
</dbReference>
<feature type="transmembrane region" description="Helical" evidence="8">
    <location>
        <begin position="202"/>
        <end position="224"/>
    </location>
</feature>
<dbReference type="PANTHER" id="PTHR22936">
    <property type="entry name" value="RHOMBOID-RELATED"/>
    <property type="match status" value="1"/>
</dbReference>
<dbReference type="GO" id="GO:0004252">
    <property type="term" value="F:serine-type endopeptidase activity"/>
    <property type="evidence" value="ECO:0007669"/>
    <property type="project" value="InterPro"/>
</dbReference>